<dbReference type="Proteomes" id="UP001519344">
    <property type="component" value="Unassembled WGS sequence"/>
</dbReference>
<evidence type="ECO:0000256" key="4">
    <source>
        <dbReference type="ARBA" id="ARBA00023002"/>
    </source>
</evidence>
<keyword evidence="7" id="KW-1185">Reference proteome</keyword>
<dbReference type="SUPFAM" id="SSF51905">
    <property type="entry name" value="FAD/NAD(P)-binding domain"/>
    <property type="match status" value="1"/>
</dbReference>
<gene>
    <name evidence="6" type="ORF">J2Z65_001440</name>
</gene>
<evidence type="ECO:0000313" key="7">
    <source>
        <dbReference type="Proteomes" id="UP001519344"/>
    </source>
</evidence>
<sequence length="316" mass="33459">MNGRKGAAAMYDVIIIGAGPAGASAAIYTSRGNLKTLVIDKAPNTGALAITHKIANYPGVLGEMSGKDLLDTMREQAKGFGAEFIQTTITAVDVEDETKVVFTADGMYEGKSIIIATGSKGRNRMLPGEENLLGRGVSTCATCDGAFFEGKTVAVIGDTEEALEEAQALSKFTDKIYFVVPRPELQGVHHTPELPGTDILYKAKPLEVLGDNQVEGLRIRTSAGTEEVLNVDGVFVFLSGSKPGTDFLQDQVPLDEEGFMILDSSMQSPVAGVFGAGEVRRTPVKQAVVAAADGAIAAMAVDKFINKRAQLIPQYK</sequence>
<proteinExistence type="predicted"/>
<dbReference type="InterPro" id="IPR036188">
    <property type="entry name" value="FAD/NAD-bd_sf"/>
</dbReference>
<evidence type="ECO:0000313" key="6">
    <source>
        <dbReference type="EMBL" id="MBP1962241.1"/>
    </source>
</evidence>
<dbReference type="PRINTS" id="PR00469">
    <property type="entry name" value="PNDRDTASEII"/>
</dbReference>
<keyword evidence="4 6" id="KW-0560">Oxidoreductase</keyword>
<dbReference type="EMBL" id="JAGGKV010000003">
    <property type="protein sequence ID" value="MBP1962241.1"/>
    <property type="molecule type" value="Genomic_DNA"/>
</dbReference>
<dbReference type="InterPro" id="IPR023753">
    <property type="entry name" value="FAD/NAD-binding_dom"/>
</dbReference>
<comment type="caution">
    <text evidence="6">The sequence shown here is derived from an EMBL/GenBank/DDBJ whole genome shotgun (WGS) entry which is preliminary data.</text>
</comment>
<keyword evidence="3" id="KW-0285">Flavoprotein</keyword>
<dbReference type="RefSeq" id="WP_240159819.1">
    <property type="nucleotide sequence ID" value="NZ_JAAOZR010000024.1"/>
</dbReference>
<name>A0ABS4HVJ0_9BACL</name>
<reference evidence="6 7" key="1">
    <citation type="submission" date="2021-03" db="EMBL/GenBank/DDBJ databases">
        <title>Genomic Encyclopedia of Type Strains, Phase IV (KMG-IV): sequencing the most valuable type-strain genomes for metagenomic binning, comparative biology and taxonomic classification.</title>
        <authorList>
            <person name="Goeker M."/>
        </authorList>
    </citation>
    <scope>NUCLEOTIDE SEQUENCE [LARGE SCALE GENOMIC DNA]</scope>
    <source>
        <strain evidence="6 7">DSM 24950</strain>
    </source>
</reference>
<dbReference type="InterPro" id="IPR050097">
    <property type="entry name" value="Ferredoxin-NADP_redctase_2"/>
</dbReference>
<dbReference type="PANTHER" id="PTHR48105">
    <property type="entry name" value="THIOREDOXIN REDUCTASE 1-RELATED-RELATED"/>
    <property type="match status" value="1"/>
</dbReference>
<evidence type="ECO:0000259" key="5">
    <source>
        <dbReference type="Pfam" id="PF07992"/>
    </source>
</evidence>
<evidence type="ECO:0000256" key="1">
    <source>
        <dbReference type="ARBA" id="ARBA00001974"/>
    </source>
</evidence>
<evidence type="ECO:0000256" key="2">
    <source>
        <dbReference type="ARBA" id="ARBA00011738"/>
    </source>
</evidence>
<feature type="domain" description="FAD/NAD(P)-binding" evidence="5">
    <location>
        <begin position="11"/>
        <end position="294"/>
    </location>
</feature>
<dbReference type="EC" id="1.8.1.9" evidence="6"/>
<organism evidence="6 7">
    <name type="scientific">Paenibacillus aceris</name>
    <dbReference type="NCBI Taxonomy" id="869555"/>
    <lineage>
        <taxon>Bacteria</taxon>
        <taxon>Bacillati</taxon>
        <taxon>Bacillota</taxon>
        <taxon>Bacilli</taxon>
        <taxon>Bacillales</taxon>
        <taxon>Paenibacillaceae</taxon>
        <taxon>Paenibacillus</taxon>
    </lineage>
</organism>
<evidence type="ECO:0000256" key="3">
    <source>
        <dbReference type="ARBA" id="ARBA00022630"/>
    </source>
</evidence>
<dbReference type="PRINTS" id="PR00368">
    <property type="entry name" value="FADPNR"/>
</dbReference>
<dbReference type="Gene3D" id="3.50.50.60">
    <property type="entry name" value="FAD/NAD(P)-binding domain"/>
    <property type="match status" value="2"/>
</dbReference>
<dbReference type="GO" id="GO:0004791">
    <property type="term" value="F:thioredoxin-disulfide reductase (NADPH) activity"/>
    <property type="evidence" value="ECO:0007669"/>
    <property type="project" value="UniProtKB-EC"/>
</dbReference>
<comment type="subunit">
    <text evidence="2">Homodimer.</text>
</comment>
<protein>
    <submittedName>
        <fullName evidence="6">Thioredoxin reductase (NADPH)</fullName>
        <ecNumber evidence="6">1.8.1.9</ecNumber>
    </submittedName>
</protein>
<accession>A0ABS4HVJ0</accession>
<comment type="cofactor">
    <cofactor evidence="1">
        <name>FAD</name>
        <dbReference type="ChEBI" id="CHEBI:57692"/>
    </cofactor>
</comment>
<dbReference type="Pfam" id="PF07992">
    <property type="entry name" value="Pyr_redox_2"/>
    <property type="match status" value="1"/>
</dbReference>